<sequence>MIFYSLELHGATSYGQGYVLPDGAIEMTEQEYIQALDHAKNAPAQPPSIPILYRVDLWSRLTEDEAEQVELAMASQSARVRNIFNSAASYRSDHELWSLLEETAVDLFGQDRAAEILAPSNV</sequence>
<accession>A0A2L2LC27</accession>
<proteinExistence type="predicted"/>
<gene>
    <name evidence="1" type="ORF">At1D1609_17520</name>
</gene>
<dbReference type="Proteomes" id="UP000237717">
    <property type="component" value="Chromosome I"/>
</dbReference>
<dbReference type="RefSeq" id="WP_158662898.1">
    <property type="nucleotide sequence ID" value="NZ_CP026924.1"/>
</dbReference>
<dbReference type="AlphaFoldDB" id="A0A2L2LC27"/>
<organism evidence="1 2">
    <name type="scientific">Agrobacterium tumefaciens</name>
    <dbReference type="NCBI Taxonomy" id="358"/>
    <lineage>
        <taxon>Bacteria</taxon>
        <taxon>Pseudomonadati</taxon>
        <taxon>Pseudomonadota</taxon>
        <taxon>Alphaproteobacteria</taxon>
        <taxon>Hyphomicrobiales</taxon>
        <taxon>Rhizobiaceae</taxon>
        <taxon>Rhizobium/Agrobacterium group</taxon>
        <taxon>Agrobacterium</taxon>
        <taxon>Agrobacterium tumefaciens complex</taxon>
    </lineage>
</organism>
<evidence type="ECO:0000313" key="2">
    <source>
        <dbReference type="Proteomes" id="UP000237717"/>
    </source>
</evidence>
<evidence type="ECO:0000313" key="1">
    <source>
        <dbReference type="EMBL" id="AVH41806.1"/>
    </source>
</evidence>
<reference evidence="1 2" key="1">
    <citation type="submission" date="2018-02" db="EMBL/GenBank/DDBJ databases">
        <title>Complete genome sequence of Agrobacterium tumefaciens 1D1609.</title>
        <authorList>
            <person name="Cho S.-T."/>
            <person name="Haryono M."/>
            <person name="Chang H.-H."/>
            <person name="Santos M.N."/>
            <person name="Lai E.-M."/>
            <person name="Kuo C.-H."/>
        </authorList>
    </citation>
    <scope>NUCLEOTIDE SEQUENCE [LARGE SCALE GENOMIC DNA]</scope>
    <source>
        <strain evidence="1 2">1D1609</strain>
    </source>
</reference>
<name>A0A2L2LC27_AGRTU</name>
<protein>
    <submittedName>
        <fullName evidence="1">Uncharacterized protein</fullName>
    </submittedName>
</protein>
<dbReference type="EMBL" id="CP026924">
    <property type="protein sequence ID" value="AVH41806.1"/>
    <property type="molecule type" value="Genomic_DNA"/>
</dbReference>